<dbReference type="KEGG" id="mhi:Mhar_2245"/>
<reference evidence="1 2" key="1">
    <citation type="journal article" date="2012" name="PLoS ONE">
        <title>The genome characteristics and predicted function of methyl-group oxidation pathway in the obligate aceticlastic methanogens, Methanosaeta spp.</title>
        <authorList>
            <person name="Zhu J."/>
            <person name="Zheng H."/>
            <person name="Ai G."/>
            <person name="Zhang G."/>
            <person name="Liu D."/>
            <person name="Liu X."/>
            <person name="Dong X."/>
        </authorList>
    </citation>
    <scope>NUCLEOTIDE SEQUENCE [LARGE SCALE GENOMIC DNA]</scope>
    <source>
        <strain evidence="1 2">6Ac</strain>
    </source>
</reference>
<dbReference type="Proteomes" id="UP000005877">
    <property type="component" value="Chromosome"/>
</dbReference>
<gene>
    <name evidence="1" type="ordered locus">Mhar_2245</name>
</gene>
<protein>
    <submittedName>
        <fullName evidence="1">Uncharacterized protein</fullName>
    </submittedName>
</protein>
<evidence type="ECO:0000313" key="2">
    <source>
        <dbReference type="Proteomes" id="UP000005877"/>
    </source>
</evidence>
<organism evidence="1 2">
    <name type="scientific">Methanothrix harundinacea (strain 6Ac)</name>
    <name type="common">Methanosaeta harundinacea</name>
    <dbReference type="NCBI Taxonomy" id="1110509"/>
    <lineage>
        <taxon>Archaea</taxon>
        <taxon>Methanobacteriati</taxon>
        <taxon>Methanobacteriota</taxon>
        <taxon>Stenosarchaea group</taxon>
        <taxon>Methanomicrobia</taxon>
        <taxon>Methanotrichales</taxon>
        <taxon>Methanotrichaceae</taxon>
        <taxon>Methanothrix</taxon>
    </lineage>
</organism>
<keyword evidence="2" id="KW-1185">Reference proteome</keyword>
<dbReference type="HOGENOM" id="CLU_2140203_0_0_2"/>
<sequence length="112" mass="12329">MGHGLVIRGGNLDRLQSGTGLEEPEYIGVGGSEGQVYNLLVSVQLVDLLLRTHDSDLHHGITSAITGCCSSHLSLFNSNIYARKKQKRAPLRRQVRAPPNLWPDMKMTAHLD</sequence>
<evidence type="ECO:0000313" key="1">
    <source>
        <dbReference type="EMBL" id="AET65595.1"/>
    </source>
</evidence>
<name>G7WRD4_METH6</name>
<proteinExistence type="predicted"/>
<dbReference type="STRING" id="1110509.Mhar_2245"/>
<dbReference type="EMBL" id="CP003117">
    <property type="protein sequence ID" value="AET65595.1"/>
    <property type="molecule type" value="Genomic_DNA"/>
</dbReference>
<dbReference type="AlphaFoldDB" id="G7WRD4"/>
<accession>G7WRD4</accession>